<evidence type="ECO:0000313" key="2">
    <source>
        <dbReference type="EMBL" id="OQR77784.1"/>
    </source>
</evidence>
<dbReference type="AlphaFoldDB" id="A0A1V9XWA1"/>
<dbReference type="InParanoid" id="A0A1V9XWA1"/>
<reference evidence="2 3" key="1">
    <citation type="journal article" date="2017" name="Gigascience">
        <title>Draft genome of the honey bee ectoparasitic mite, Tropilaelaps mercedesae, is shaped by the parasitic life history.</title>
        <authorList>
            <person name="Dong X."/>
            <person name="Armstrong S.D."/>
            <person name="Xia D."/>
            <person name="Makepeace B.L."/>
            <person name="Darby A.C."/>
            <person name="Kadowaki T."/>
        </authorList>
    </citation>
    <scope>NUCLEOTIDE SEQUENCE [LARGE SCALE GENOMIC DNA]</scope>
    <source>
        <strain evidence="2">Wuxi-XJTLU</strain>
    </source>
</reference>
<name>A0A1V9XWA1_9ACAR</name>
<keyword evidence="1" id="KW-0472">Membrane</keyword>
<feature type="transmembrane region" description="Helical" evidence="1">
    <location>
        <begin position="12"/>
        <end position="34"/>
    </location>
</feature>
<sequence>MATLPNAMLHAAFIRFAVLYLEIAVFLIAAAYAARYNPVPVVPFNNLCALTPQRLNEFLNCTLSSASNDGRMNIVHDFKKQTSAFGDLTMGEVVRMACRSIGDDGEAAMREYLEALETQDDQLYMLNKMHTCGGP</sequence>
<keyword evidence="1" id="KW-1133">Transmembrane helix</keyword>
<accession>A0A1V9XWA1</accession>
<dbReference type="Proteomes" id="UP000192247">
    <property type="component" value="Unassembled WGS sequence"/>
</dbReference>
<keyword evidence="3" id="KW-1185">Reference proteome</keyword>
<evidence type="ECO:0000256" key="1">
    <source>
        <dbReference type="SAM" id="Phobius"/>
    </source>
</evidence>
<proteinExistence type="predicted"/>
<gene>
    <name evidence="2" type="ORF">BIW11_06846</name>
</gene>
<protein>
    <submittedName>
        <fullName evidence="2">Vacuolar protein sorting-associated protein 13A-like</fullName>
    </submittedName>
</protein>
<dbReference type="EMBL" id="MNPL01003061">
    <property type="protein sequence ID" value="OQR77784.1"/>
    <property type="molecule type" value="Genomic_DNA"/>
</dbReference>
<feature type="non-terminal residue" evidence="2">
    <location>
        <position position="135"/>
    </location>
</feature>
<keyword evidence="1" id="KW-0812">Transmembrane</keyword>
<organism evidence="2 3">
    <name type="scientific">Tropilaelaps mercedesae</name>
    <dbReference type="NCBI Taxonomy" id="418985"/>
    <lineage>
        <taxon>Eukaryota</taxon>
        <taxon>Metazoa</taxon>
        <taxon>Ecdysozoa</taxon>
        <taxon>Arthropoda</taxon>
        <taxon>Chelicerata</taxon>
        <taxon>Arachnida</taxon>
        <taxon>Acari</taxon>
        <taxon>Parasitiformes</taxon>
        <taxon>Mesostigmata</taxon>
        <taxon>Gamasina</taxon>
        <taxon>Dermanyssoidea</taxon>
        <taxon>Laelapidae</taxon>
        <taxon>Tropilaelaps</taxon>
    </lineage>
</organism>
<evidence type="ECO:0000313" key="3">
    <source>
        <dbReference type="Proteomes" id="UP000192247"/>
    </source>
</evidence>
<comment type="caution">
    <text evidence="2">The sequence shown here is derived from an EMBL/GenBank/DDBJ whole genome shotgun (WGS) entry which is preliminary data.</text>
</comment>